<dbReference type="OrthoDB" id="9806522at2"/>
<dbReference type="InterPro" id="IPR002524">
    <property type="entry name" value="Cation_efflux"/>
</dbReference>
<dbReference type="GO" id="GO:0015341">
    <property type="term" value="F:zinc efflux antiporter activity"/>
    <property type="evidence" value="ECO:0007669"/>
    <property type="project" value="TreeGrafter"/>
</dbReference>
<organism evidence="11 12">
    <name type="scientific">Thermoleophilum album</name>
    <dbReference type="NCBI Taxonomy" id="29539"/>
    <lineage>
        <taxon>Bacteria</taxon>
        <taxon>Bacillati</taxon>
        <taxon>Actinomycetota</taxon>
        <taxon>Thermoleophilia</taxon>
        <taxon>Thermoleophilales</taxon>
        <taxon>Thermoleophilaceae</taxon>
        <taxon>Thermoleophilum</taxon>
    </lineage>
</organism>
<dbReference type="InterPro" id="IPR050291">
    <property type="entry name" value="CDF_Transporter"/>
</dbReference>
<dbReference type="Gene3D" id="1.20.1510.10">
    <property type="entry name" value="Cation efflux protein transmembrane domain"/>
    <property type="match status" value="1"/>
</dbReference>
<evidence type="ECO:0000259" key="10">
    <source>
        <dbReference type="Pfam" id="PF16916"/>
    </source>
</evidence>
<proteinExistence type="inferred from homology"/>
<evidence type="ECO:0000313" key="11">
    <source>
        <dbReference type="EMBL" id="SEH13730.1"/>
    </source>
</evidence>
<dbReference type="PANTHER" id="PTHR43840:SF15">
    <property type="entry name" value="MITOCHONDRIAL METAL TRANSPORTER 1-RELATED"/>
    <property type="match status" value="1"/>
</dbReference>
<dbReference type="GO" id="GO:0005886">
    <property type="term" value="C:plasma membrane"/>
    <property type="evidence" value="ECO:0007669"/>
    <property type="project" value="TreeGrafter"/>
</dbReference>
<evidence type="ECO:0000259" key="9">
    <source>
        <dbReference type="Pfam" id="PF01545"/>
    </source>
</evidence>
<feature type="domain" description="Cation efflux protein transmembrane" evidence="9">
    <location>
        <begin position="28"/>
        <end position="220"/>
    </location>
</feature>
<dbReference type="GO" id="GO:0006882">
    <property type="term" value="P:intracellular zinc ion homeostasis"/>
    <property type="evidence" value="ECO:0007669"/>
    <property type="project" value="TreeGrafter"/>
</dbReference>
<dbReference type="NCBIfam" id="TIGR01297">
    <property type="entry name" value="CDF"/>
    <property type="match status" value="1"/>
</dbReference>
<dbReference type="InterPro" id="IPR036837">
    <property type="entry name" value="Cation_efflux_CTD_sf"/>
</dbReference>
<evidence type="ECO:0000256" key="2">
    <source>
        <dbReference type="ARBA" id="ARBA00008114"/>
    </source>
</evidence>
<keyword evidence="4 8" id="KW-0812">Transmembrane</keyword>
<dbReference type="EMBL" id="FNWJ01000002">
    <property type="protein sequence ID" value="SEH13730.1"/>
    <property type="molecule type" value="Genomic_DNA"/>
</dbReference>
<dbReference type="STRING" id="29539.SAMN02745716_1287"/>
<comment type="similarity">
    <text evidence="2">Belongs to the cation diffusion facilitator (CDF) transporter (TC 2.A.4) family.</text>
</comment>
<sequence>MAEGGYAGGQLRHAGGQLALRKSRAAALSIASNSLLIVLKLGAGLATGSIAILTEAVHSAIDLVASLVAFASVRKAHQPPDRSHPYGHEKIENLAAAIEGVLILVGAAVIAYESVRRLTGGGELRLLWTGVVVIALSLAVNVAVSRYLYRRARETDSPALAGDAAHLSTDALTSAGVLVALVLVELTGFEALDPITALVVAAVIVVAGVKLLNQSSRVLVDESLPEGELELIREAVEGHEAREVLGFHKLRARRAGSRRYVDMHVQFGRGTSLERAHELAHELQRRIEERLGKADVLIHLEPEGAANGDDSEAADAPAGQVRASRPRRES</sequence>
<dbReference type="GO" id="GO:0015093">
    <property type="term" value="F:ferrous iron transmembrane transporter activity"/>
    <property type="evidence" value="ECO:0007669"/>
    <property type="project" value="TreeGrafter"/>
</dbReference>
<keyword evidence="3" id="KW-0813">Transport</keyword>
<evidence type="ECO:0000256" key="3">
    <source>
        <dbReference type="ARBA" id="ARBA00022448"/>
    </source>
</evidence>
<feature type="transmembrane region" description="Helical" evidence="8">
    <location>
        <begin position="49"/>
        <end position="73"/>
    </location>
</feature>
<feature type="transmembrane region" description="Helical" evidence="8">
    <location>
        <begin position="25"/>
        <end position="43"/>
    </location>
</feature>
<protein>
    <submittedName>
        <fullName evidence="11">Cation diffusion facilitator family transporter</fullName>
    </submittedName>
</protein>
<feature type="transmembrane region" description="Helical" evidence="8">
    <location>
        <begin position="94"/>
        <end position="115"/>
    </location>
</feature>
<dbReference type="Pfam" id="PF01545">
    <property type="entry name" value="Cation_efflux"/>
    <property type="match status" value="1"/>
</dbReference>
<dbReference type="SUPFAM" id="SSF161111">
    <property type="entry name" value="Cation efflux protein transmembrane domain-like"/>
    <property type="match status" value="1"/>
</dbReference>
<keyword evidence="6 8" id="KW-0472">Membrane</keyword>
<dbReference type="GO" id="GO:0015086">
    <property type="term" value="F:cadmium ion transmembrane transporter activity"/>
    <property type="evidence" value="ECO:0007669"/>
    <property type="project" value="TreeGrafter"/>
</dbReference>
<dbReference type="Proteomes" id="UP000222056">
    <property type="component" value="Unassembled WGS sequence"/>
</dbReference>
<feature type="region of interest" description="Disordered" evidence="7">
    <location>
        <begin position="301"/>
        <end position="330"/>
    </location>
</feature>
<name>A0A1H6FTY8_THEAL</name>
<keyword evidence="12" id="KW-1185">Reference proteome</keyword>
<dbReference type="PANTHER" id="PTHR43840">
    <property type="entry name" value="MITOCHONDRIAL METAL TRANSPORTER 1-RELATED"/>
    <property type="match status" value="1"/>
</dbReference>
<evidence type="ECO:0000256" key="8">
    <source>
        <dbReference type="SAM" id="Phobius"/>
    </source>
</evidence>
<dbReference type="AlphaFoldDB" id="A0A1H6FTY8"/>
<dbReference type="InterPro" id="IPR058533">
    <property type="entry name" value="Cation_efflux_TM"/>
</dbReference>
<evidence type="ECO:0000313" key="12">
    <source>
        <dbReference type="Proteomes" id="UP000222056"/>
    </source>
</evidence>
<evidence type="ECO:0000256" key="4">
    <source>
        <dbReference type="ARBA" id="ARBA00022692"/>
    </source>
</evidence>
<dbReference type="InterPro" id="IPR027469">
    <property type="entry name" value="Cation_efflux_TMD_sf"/>
</dbReference>
<evidence type="ECO:0000256" key="7">
    <source>
        <dbReference type="SAM" id="MobiDB-lite"/>
    </source>
</evidence>
<keyword evidence="5 8" id="KW-1133">Transmembrane helix</keyword>
<dbReference type="Gene3D" id="3.30.70.1350">
    <property type="entry name" value="Cation efflux protein, cytoplasmic domain"/>
    <property type="match status" value="1"/>
</dbReference>
<evidence type="ECO:0000256" key="1">
    <source>
        <dbReference type="ARBA" id="ARBA00004141"/>
    </source>
</evidence>
<comment type="subcellular location">
    <subcellularLocation>
        <location evidence="1">Membrane</location>
        <topology evidence="1">Multi-pass membrane protein</topology>
    </subcellularLocation>
</comment>
<dbReference type="RefSeq" id="WP_093117473.1">
    <property type="nucleotide sequence ID" value="NZ_FNWJ01000002.1"/>
</dbReference>
<accession>A0A1H6FTY8</accession>
<evidence type="ECO:0000256" key="6">
    <source>
        <dbReference type="ARBA" id="ARBA00023136"/>
    </source>
</evidence>
<gene>
    <name evidence="11" type="ORF">SAMN02745716_1287</name>
</gene>
<dbReference type="InterPro" id="IPR027470">
    <property type="entry name" value="Cation_efflux_CTD"/>
</dbReference>
<feature type="domain" description="Cation efflux protein cytoplasmic" evidence="10">
    <location>
        <begin position="225"/>
        <end position="303"/>
    </location>
</feature>
<evidence type="ECO:0000256" key="5">
    <source>
        <dbReference type="ARBA" id="ARBA00022989"/>
    </source>
</evidence>
<reference evidence="12" key="1">
    <citation type="submission" date="2016-10" db="EMBL/GenBank/DDBJ databases">
        <authorList>
            <person name="Varghese N."/>
            <person name="Submissions S."/>
        </authorList>
    </citation>
    <scope>NUCLEOTIDE SEQUENCE [LARGE SCALE GENOMIC DNA]</scope>
    <source>
        <strain evidence="12">ATCC 35263</strain>
    </source>
</reference>
<dbReference type="SUPFAM" id="SSF160240">
    <property type="entry name" value="Cation efflux protein cytoplasmic domain-like"/>
    <property type="match status" value="1"/>
</dbReference>
<feature type="transmembrane region" description="Helical" evidence="8">
    <location>
        <begin position="127"/>
        <end position="149"/>
    </location>
</feature>
<dbReference type="Pfam" id="PF16916">
    <property type="entry name" value="ZT_dimer"/>
    <property type="match status" value="1"/>
</dbReference>